<name>A0ACC2IIM5_9PLEO</name>
<dbReference type="Proteomes" id="UP001153331">
    <property type="component" value="Unassembled WGS sequence"/>
</dbReference>
<accession>A0ACC2IIM5</accession>
<sequence length="587" mass="64100">MPAISALYDVVVRSADGTPSNVVGNGTAQPLDVVCAWPVSSQYGAGSRFLYAPRAVRYLSQAHVPSRYYVLVATCVLLRKAEWLRNACLAAALLVPSIGALHGIVLAFYHVNGAVDLDVFGAWQLCSIAIIAVPTTLRISGTYFNSAGRNLVFLWTILLISGLIALCVEFSRVTATDCSHDEAGVPILTVGLFPYGNTTCNLTCSETDGPLSDMRGGSAMNIYVIPVPSMLTFNAAMLISAGVCVPAILSLFFTWDKILESSYWTRRKTQQDGDQLQQSDAIQLTPNELKGINNTVTRFLGVIEIPLFGGVVLAILITGEINFFSPQLMYMTEPMASIGQWSPIAGTCMAAIGSLYVYWSKGEAFVTYGDQKDSPKPTSSHSEHSEKPFPSRGLSTDEPCSPTQVRSNDDMFQRRSSERNEIQPVFTITGADDDSNSVQHIERLPDEPNANIQNEPARKSGARSNAGRNRVRDWLENASVRMSEATHRELDTKEHKNKKAYKYPMIPGEDKVNEDFDDTSKQFTKLRDQRVASSASSIRSSIGEGPSSPPPAGVTRSRTNTNPDAITVVARRDTLEVPELAYHSPKL</sequence>
<gene>
    <name evidence="1" type="ORF">OPT61_g3215</name>
</gene>
<reference evidence="1" key="1">
    <citation type="submission" date="2022-11" db="EMBL/GenBank/DDBJ databases">
        <title>Genome Sequence of Boeremia exigua.</title>
        <authorList>
            <person name="Buettner E."/>
        </authorList>
    </citation>
    <scope>NUCLEOTIDE SEQUENCE</scope>
    <source>
        <strain evidence="1">CU02</strain>
    </source>
</reference>
<protein>
    <submittedName>
        <fullName evidence="1">Uncharacterized protein</fullName>
    </submittedName>
</protein>
<proteinExistence type="predicted"/>
<evidence type="ECO:0000313" key="2">
    <source>
        <dbReference type="Proteomes" id="UP001153331"/>
    </source>
</evidence>
<comment type="caution">
    <text evidence="1">The sequence shown here is derived from an EMBL/GenBank/DDBJ whole genome shotgun (WGS) entry which is preliminary data.</text>
</comment>
<keyword evidence="2" id="KW-1185">Reference proteome</keyword>
<organism evidence="1 2">
    <name type="scientific">Boeremia exigua</name>
    <dbReference type="NCBI Taxonomy" id="749465"/>
    <lineage>
        <taxon>Eukaryota</taxon>
        <taxon>Fungi</taxon>
        <taxon>Dikarya</taxon>
        <taxon>Ascomycota</taxon>
        <taxon>Pezizomycotina</taxon>
        <taxon>Dothideomycetes</taxon>
        <taxon>Pleosporomycetidae</taxon>
        <taxon>Pleosporales</taxon>
        <taxon>Pleosporineae</taxon>
        <taxon>Didymellaceae</taxon>
        <taxon>Boeremia</taxon>
    </lineage>
</organism>
<evidence type="ECO:0000313" key="1">
    <source>
        <dbReference type="EMBL" id="KAJ8115038.1"/>
    </source>
</evidence>
<dbReference type="EMBL" id="JAPHNI010000161">
    <property type="protein sequence ID" value="KAJ8115038.1"/>
    <property type="molecule type" value="Genomic_DNA"/>
</dbReference>